<sequence>MCHVGASPISVTNGNSTSLRARNLSIDCSDLFLFGWRIVNEPKAKEYNEKGELTNVLASQTALGDGSCFSPCAISGWSNAIIVSKPPERRRQNSSKKSSESIPKAYLDSSTAILSTEYTMNMEQTLWASRCSVFSGDVLKKTPFVEWHELGIPGWPPNLAEHFSAYEGYTEWVKVLLERKSTLSIIGILPDGLKDSILLL</sequence>
<dbReference type="Proteomes" id="UP000799118">
    <property type="component" value="Unassembled WGS sequence"/>
</dbReference>
<name>A0A6A4HSE1_9AGAR</name>
<reference evidence="1" key="1">
    <citation type="journal article" date="2019" name="Environ. Microbiol.">
        <title>Fungal ecological strategies reflected in gene transcription - a case study of two litter decomposers.</title>
        <authorList>
            <person name="Barbi F."/>
            <person name="Kohler A."/>
            <person name="Barry K."/>
            <person name="Baskaran P."/>
            <person name="Daum C."/>
            <person name="Fauchery L."/>
            <person name="Ihrmark K."/>
            <person name="Kuo A."/>
            <person name="LaButti K."/>
            <person name="Lipzen A."/>
            <person name="Morin E."/>
            <person name="Grigoriev I.V."/>
            <person name="Henrissat B."/>
            <person name="Lindahl B."/>
            <person name="Martin F."/>
        </authorList>
    </citation>
    <scope>NUCLEOTIDE SEQUENCE</scope>
    <source>
        <strain evidence="1">JB14</strain>
    </source>
</reference>
<dbReference type="EMBL" id="ML769463">
    <property type="protein sequence ID" value="KAE9399877.1"/>
    <property type="molecule type" value="Genomic_DNA"/>
</dbReference>
<gene>
    <name evidence="1" type="ORF">BT96DRAFT_939045</name>
</gene>
<dbReference type="OrthoDB" id="3017589at2759"/>
<evidence type="ECO:0000313" key="2">
    <source>
        <dbReference type="Proteomes" id="UP000799118"/>
    </source>
</evidence>
<organism evidence="1 2">
    <name type="scientific">Gymnopus androsaceus JB14</name>
    <dbReference type="NCBI Taxonomy" id="1447944"/>
    <lineage>
        <taxon>Eukaryota</taxon>
        <taxon>Fungi</taxon>
        <taxon>Dikarya</taxon>
        <taxon>Basidiomycota</taxon>
        <taxon>Agaricomycotina</taxon>
        <taxon>Agaricomycetes</taxon>
        <taxon>Agaricomycetidae</taxon>
        <taxon>Agaricales</taxon>
        <taxon>Marasmiineae</taxon>
        <taxon>Omphalotaceae</taxon>
        <taxon>Gymnopus</taxon>
    </lineage>
</organism>
<evidence type="ECO:0000313" key="1">
    <source>
        <dbReference type="EMBL" id="KAE9399877.1"/>
    </source>
</evidence>
<dbReference type="AlphaFoldDB" id="A0A6A4HSE1"/>
<accession>A0A6A4HSE1</accession>
<proteinExistence type="predicted"/>
<protein>
    <submittedName>
        <fullName evidence="1">Uncharacterized protein</fullName>
    </submittedName>
</protein>
<keyword evidence="2" id="KW-1185">Reference proteome</keyword>